<name>A0ABV0URV1_9TELE</name>
<feature type="compositionally biased region" description="Basic and acidic residues" evidence="1">
    <location>
        <begin position="55"/>
        <end position="75"/>
    </location>
</feature>
<keyword evidence="3" id="KW-1185">Reference proteome</keyword>
<evidence type="ECO:0000313" key="2">
    <source>
        <dbReference type="EMBL" id="MEQ2246898.1"/>
    </source>
</evidence>
<evidence type="ECO:0000313" key="3">
    <source>
        <dbReference type="Proteomes" id="UP001482620"/>
    </source>
</evidence>
<dbReference type="EMBL" id="JAHRIQ010081305">
    <property type="protein sequence ID" value="MEQ2246898.1"/>
    <property type="molecule type" value="Genomic_DNA"/>
</dbReference>
<proteinExistence type="predicted"/>
<reference evidence="2 3" key="1">
    <citation type="submission" date="2021-06" db="EMBL/GenBank/DDBJ databases">
        <authorList>
            <person name="Palmer J.M."/>
        </authorList>
    </citation>
    <scope>NUCLEOTIDE SEQUENCE [LARGE SCALE GENOMIC DNA]</scope>
    <source>
        <strain evidence="3">if_2019</strain>
        <tissue evidence="2">Muscle</tissue>
    </source>
</reference>
<feature type="compositionally biased region" description="Polar residues" evidence="1">
    <location>
        <begin position="76"/>
        <end position="111"/>
    </location>
</feature>
<accession>A0ABV0URV1</accession>
<protein>
    <submittedName>
        <fullName evidence="2">Uncharacterized protein</fullName>
    </submittedName>
</protein>
<sequence length="153" mass="17088">MCEARNFLSDCQSTPAFPPLFSPSPSGGEERAWDTESAWATEWVGSASSRVEIRHMAEDRRMSGQNSEGKKEGGRENNTAKQSQIRNPVKTSENMQCYDTSQTSLASPSSHRPSKATLDNMYSCLFLKFFPPTQTAELGRMLSRSAMKQNLRI</sequence>
<dbReference type="Proteomes" id="UP001482620">
    <property type="component" value="Unassembled WGS sequence"/>
</dbReference>
<comment type="caution">
    <text evidence="2">The sequence shown here is derived from an EMBL/GenBank/DDBJ whole genome shotgun (WGS) entry which is preliminary data.</text>
</comment>
<evidence type="ECO:0000256" key="1">
    <source>
        <dbReference type="SAM" id="MobiDB-lite"/>
    </source>
</evidence>
<organism evidence="2 3">
    <name type="scientific">Ilyodon furcidens</name>
    <name type="common">goldbreast splitfin</name>
    <dbReference type="NCBI Taxonomy" id="33524"/>
    <lineage>
        <taxon>Eukaryota</taxon>
        <taxon>Metazoa</taxon>
        <taxon>Chordata</taxon>
        <taxon>Craniata</taxon>
        <taxon>Vertebrata</taxon>
        <taxon>Euteleostomi</taxon>
        <taxon>Actinopterygii</taxon>
        <taxon>Neopterygii</taxon>
        <taxon>Teleostei</taxon>
        <taxon>Neoteleostei</taxon>
        <taxon>Acanthomorphata</taxon>
        <taxon>Ovalentaria</taxon>
        <taxon>Atherinomorphae</taxon>
        <taxon>Cyprinodontiformes</taxon>
        <taxon>Goodeidae</taxon>
        <taxon>Ilyodon</taxon>
    </lineage>
</organism>
<gene>
    <name evidence="2" type="ORF">ILYODFUR_003905</name>
</gene>
<feature type="region of interest" description="Disordered" evidence="1">
    <location>
        <begin position="55"/>
        <end position="114"/>
    </location>
</feature>
<feature type="region of interest" description="Disordered" evidence="1">
    <location>
        <begin position="1"/>
        <end position="36"/>
    </location>
</feature>